<keyword evidence="3" id="KW-1185">Reference proteome</keyword>
<proteinExistence type="predicted"/>
<evidence type="ECO:0000313" key="3">
    <source>
        <dbReference type="Proteomes" id="UP000226431"/>
    </source>
</evidence>
<accession>A0A2C5Z1Z2</accession>
<name>A0A2C5Z1Z2_9HYPO</name>
<dbReference type="AlphaFoldDB" id="A0A2C5Z1Z2"/>
<reference evidence="2 3" key="1">
    <citation type="submission" date="2017-06" db="EMBL/GenBank/DDBJ databases">
        <title>Ant-infecting Ophiocordyceps genomes reveal a high diversity of potential behavioral manipulation genes and a possible major role for enterotoxins.</title>
        <authorList>
            <person name="De Bekker C."/>
            <person name="Evans H.C."/>
            <person name="Brachmann A."/>
            <person name="Hughes D.P."/>
        </authorList>
    </citation>
    <scope>NUCLEOTIDE SEQUENCE [LARGE SCALE GENOMIC DNA]</scope>
    <source>
        <strain evidence="2 3">Map16</strain>
    </source>
</reference>
<organism evidence="2 3">
    <name type="scientific">Ophiocordyceps camponoti-rufipedis</name>
    <dbReference type="NCBI Taxonomy" id="2004952"/>
    <lineage>
        <taxon>Eukaryota</taxon>
        <taxon>Fungi</taxon>
        <taxon>Dikarya</taxon>
        <taxon>Ascomycota</taxon>
        <taxon>Pezizomycotina</taxon>
        <taxon>Sordariomycetes</taxon>
        <taxon>Hypocreomycetidae</taxon>
        <taxon>Hypocreales</taxon>
        <taxon>Ophiocordycipitaceae</taxon>
        <taxon>Ophiocordyceps</taxon>
    </lineage>
</organism>
<comment type="caution">
    <text evidence="2">The sequence shown here is derived from an EMBL/GenBank/DDBJ whole genome shotgun (WGS) entry which is preliminary data.</text>
</comment>
<gene>
    <name evidence="2" type="ORF">CDD80_3857</name>
</gene>
<sequence>MFPRASPHIRQQYPGRDDQVPPPDAPELAALSGRLAAKTLHPAHGARGVHHGRWSLRLPPAAARCSIHPGLRQPPPSPTLTPVLHRARSILLILSIARLRAAVVIFRFSLSCLSSLFFAYPSFPLRAPQLPSRRLLPPKPPPPPPARTLRMLQPVAIQPTDGRAWLAPRRESFMAWGR</sequence>
<evidence type="ECO:0000256" key="1">
    <source>
        <dbReference type="SAM" id="MobiDB-lite"/>
    </source>
</evidence>
<protein>
    <submittedName>
        <fullName evidence="2">Uncharacterized protein</fullName>
    </submittedName>
</protein>
<dbReference type="Proteomes" id="UP000226431">
    <property type="component" value="Unassembled WGS sequence"/>
</dbReference>
<feature type="region of interest" description="Disordered" evidence="1">
    <location>
        <begin position="1"/>
        <end position="24"/>
    </location>
</feature>
<evidence type="ECO:0000313" key="2">
    <source>
        <dbReference type="EMBL" id="PHH73374.1"/>
    </source>
</evidence>
<dbReference type="EMBL" id="NJES01000348">
    <property type="protein sequence ID" value="PHH73374.1"/>
    <property type="molecule type" value="Genomic_DNA"/>
</dbReference>